<name>A0A9P3PIW2_LYOSH</name>
<gene>
    <name evidence="1" type="ORF">LshimejAT787_0400710</name>
</gene>
<reference evidence="1" key="1">
    <citation type="submission" date="2022-07" db="EMBL/GenBank/DDBJ databases">
        <title>The genome of Lyophyllum shimeji provides insight into the initial evolution of ectomycorrhizal fungal genome.</title>
        <authorList>
            <person name="Kobayashi Y."/>
            <person name="Shibata T."/>
            <person name="Hirakawa H."/>
            <person name="Shigenobu S."/>
            <person name="Nishiyama T."/>
            <person name="Yamada A."/>
            <person name="Hasebe M."/>
            <person name="Kawaguchi M."/>
        </authorList>
    </citation>
    <scope>NUCLEOTIDE SEQUENCE</scope>
    <source>
        <strain evidence="1">AT787</strain>
    </source>
</reference>
<evidence type="ECO:0000313" key="2">
    <source>
        <dbReference type="Proteomes" id="UP001063166"/>
    </source>
</evidence>
<dbReference type="Proteomes" id="UP001063166">
    <property type="component" value="Unassembled WGS sequence"/>
</dbReference>
<proteinExistence type="predicted"/>
<comment type="caution">
    <text evidence="1">The sequence shown here is derived from an EMBL/GenBank/DDBJ whole genome shotgun (WGS) entry which is preliminary data.</text>
</comment>
<keyword evidence="2" id="KW-1185">Reference proteome</keyword>
<accession>A0A9P3PIW2</accession>
<dbReference type="AlphaFoldDB" id="A0A9P3PIW2"/>
<organism evidence="1 2">
    <name type="scientific">Lyophyllum shimeji</name>
    <name type="common">Hon-shimeji</name>
    <name type="synonym">Tricholoma shimeji</name>
    <dbReference type="NCBI Taxonomy" id="47721"/>
    <lineage>
        <taxon>Eukaryota</taxon>
        <taxon>Fungi</taxon>
        <taxon>Dikarya</taxon>
        <taxon>Basidiomycota</taxon>
        <taxon>Agaricomycotina</taxon>
        <taxon>Agaricomycetes</taxon>
        <taxon>Agaricomycetidae</taxon>
        <taxon>Agaricales</taxon>
        <taxon>Tricholomatineae</taxon>
        <taxon>Lyophyllaceae</taxon>
        <taxon>Lyophyllum</taxon>
    </lineage>
</organism>
<dbReference type="EMBL" id="BRPK01000004">
    <property type="protein sequence ID" value="GLB37020.1"/>
    <property type="molecule type" value="Genomic_DNA"/>
</dbReference>
<evidence type="ECO:0000313" key="1">
    <source>
        <dbReference type="EMBL" id="GLB37020.1"/>
    </source>
</evidence>
<sequence>MGPQHTHPRGLVRLEWLRRRPGYYVLHEVSLTAPLTPPTYRSRTCCLGVRSGRSTLGGQDEENCREEVGFGKHGEDELSNKHPLAGSVLIAGEDLQPCWRPYSPSRRKISIT</sequence>
<protein>
    <submittedName>
        <fullName evidence="1">Uncharacterized protein</fullName>
    </submittedName>
</protein>